<keyword evidence="3" id="KW-1185">Reference proteome</keyword>
<dbReference type="SUPFAM" id="SSF53098">
    <property type="entry name" value="Ribonuclease H-like"/>
    <property type="match status" value="1"/>
</dbReference>
<dbReference type="InterPro" id="IPR038721">
    <property type="entry name" value="IS701-like_DDE_dom"/>
</dbReference>
<protein>
    <recommendedName>
        <fullName evidence="1">Transposase IS701-like DDE domain-containing protein</fullName>
    </recommendedName>
</protein>
<evidence type="ECO:0000313" key="3">
    <source>
        <dbReference type="Proteomes" id="UP000448292"/>
    </source>
</evidence>
<comment type="caution">
    <text evidence="2">The sequence shown here is derived from an EMBL/GenBank/DDBJ whole genome shotgun (WGS) entry which is preliminary data.</text>
</comment>
<dbReference type="EMBL" id="QMIE01000037">
    <property type="protein sequence ID" value="TVM13560.1"/>
    <property type="molecule type" value="Genomic_DNA"/>
</dbReference>
<feature type="domain" description="Transposase IS701-like DDE" evidence="1">
    <location>
        <begin position="138"/>
        <end position="316"/>
    </location>
</feature>
<accession>A0A7M3M9U8</accession>
<organism evidence="2 3">
    <name type="scientific">Oceanidesulfovibrio indonesiensis</name>
    <dbReference type="NCBI Taxonomy" id="54767"/>
    <lineage>
        <taxon>Bacteria</taxon>
        <taxon>Pseudomonadati</taxon>
        <taxon>Thermodesulfobacteriota</taxon>
        <taxon>Desulfovibrionia</taxon>
        <taxon>Desulfovibrionales</taxon>
        <taxon>Desulfovibrionaceae</taxon>
        <taxon>Oceanidesulfovibrio</taxon>
    </lineage>
</organism>
<dbReference type="AlphaFoldDB" id="A0A7M3M9U8"/>
<sequence length="327" mass="37844">MCSSVRTWRRSSNRQGKSQRSMPVIRCWQWRVNRTAMILKGPCSLDILLLLYKRQPRRRTRMQSTAICHDVQEHRLHITSRVDWFFQQFTIGKLAHRCGFTKAKGVPPAVLLSCLFSLPFHRLNLYRYFAPQDTPAFGKDAVYEFMRSSRYSWRRFLLLLAARVCSMLQDLTSEERETVLILDDSTLQRPRSKKVELLARVFDHTQNSFLKGYRLLSLCWSDGATLAPLDFALLSSAKEKNRYQGVTKLLDSRTCGARRRKEAICKATELIGPMLKRALTAGVQARYLLMDSWFGMPAIISHAREHIHVICMVKRTPKVLYGSRANA</sequence>
<proteinExistence type="predicted"/>
<evidence type="ECO:0000313" key="2">
    <source>
        <dbReference type="EMBL" id="TVM13560.1"/>
    </source>
</evidence>
<name>A0A7M3M9U8_9BACT</name>
<evidence type="ECO:0000259" key="1">
    <source>
        <dbReference type="Pfam" id="PF13546"/>
    </source>
</evidence>
<dbReference type="InterPro" id="IPR012337">
    <property type="entry name" value="RNaseH-like_sf"/>
</dbReference>
<dbReference type="OrthoDB" id="5412605at2"/>
<reference evidence="2 3" key="1">
    <citation type="submission" date="2018-06" db="EMBL/GenBank/DDBJ databases">
        <title>Complete genome of Desulfovibrio indonesiensis P37SLT.</title>
        <authorList>
            <person name="Crispim J.S."/>
            <person name="Vidigal P.M.P."/>
            <person name="Silva L.C.F."/>
            <person name="Laguardia C.N."/>
            <person name="Araujo L.C."/>
            <person name="Dias R.S."/>
            <person name="Sousa M.P."/>
            <person name="Paula S.O."/>
            <person name="Silva C."/>
        </authorList>
    </citation>
    <scope>NUCLEOTIDE SEQUENCE [LARGE SCALE GENOMIC DNA]</scope>
    <source>
        <strain evidence="2 3">P37SLT</strain>
    </source>
</reference>
<gene>
    <name evidence="2" type="ORF">DPQ33_18245</name>
</gene>
<dbReference type="Pfam" id="PF13546">
    <property type="entry name" value="DDE_5"/>
    <property type="match status" value="1"/>
</dbReference>
<dbReference type="Proteomes" id="UP000448292">
    <property type="component" value="Unassembled WGS sequence"/>
</dbReference>